<comment type="caution">
    <text evidence="4">The sequence shown here is derived from an EMBL/GenBank/DDBJ whole genome shotgun (WGS) entry which is preliminary data.</text>
</comment>
<dbReference type="AlphaFoldDB" id="A0AAD8ZRF4"/>
<accession>A0AAD8ZRF4</accession>
<dbReference type="GO" id="GO:0016459">
    <property type="term" value="C:myosin complex"/>
    <property type="evidence" value="ECO:0007669"/>
    <property type="project" value="InterPro"/>
</dbReference>
<keyword evidence="1 2" id="KW-0175">Coiled coil</keyword>
<dbReference type="PANTHER" id="PTHR46349:SF2">
    <property type="entry name" value="CINGULIN-LIKE PROTEIN 1"/>
    <property type="match status" value="1"/>
</dbReference>
<dbReference type="Pfam" id="PF01576">
    <property type="entry name" value="Myosin_tail_1"/>
    <property type="match status" value="1"/>
</dbReference>
<reference evidence="4" key="1">
    <citation type="submission" date="2023-03" db="EMBL/GenBank/DDBJ databases">
        <title>Electrophorus voltai genome.</title>
        <authorList>
            <person name="Bian C."/>
        </authorList>
    </citation>
    <scope>NUCLEOTIDE SEQUENCE</scope>
    <source>
        <strain evidence="4">CB-2022</strain>
        <tissue evidence="4">Muscle</tissue>
    </source>
</reference>
<evidence type="ECO:0000313" key="5">
    <source>
        <dbReference type="Proteomes" id="UP001239994"/>
    </source>
</evidence>
<feature type="coiled-coil region" evidence="2">
    <location>
        <begin position="96"/>
        <end position="406"/>
    </location>
</feature>
<keyword evidence="5" id="KW-1185">Reference proteome</keyword>
<sequence>MRDVIVDLESSNNVLLERLKNMEVELKDARVVMVEANTQEYAFNFLQQSLKNKILDAEDSLEKQTLHTQELSEKLWLTERKLEEMVMEKETKGKKTMELNATVERLETELAEVLQQSSQASAELNLQQKLRMDTQMRVEELEESMMEKDQEVLRLQQLTSRLQGEVSDKLLDKEQSLEEEIQLRERAQLQCKQAERRVDDLQMELQTVMQAKDDLVKQLKQAQEKFIDLETDLEELQENEQRSVSKLKKALDQVRALKQFQLKLIQQKDLNDQLECEKIILEKQVRELRSEMEELQSNMVQEHVVTKAEMRARELENTLRVEERGRVVLANTISKLERKVLELSEQLQEEQKVGEEQKDLMTQRMRSLKRQLNEAEEELSRCESQNRLMQRELTEEKEASARLNKQLLDLQLLV</sequence>
<evidence type="ECO:0000259" key="3">
    <source>
        <dbReference type="Pfam" id="PF01576"/>
    </source>
</evidence>
<feature type="domain" description="Myosin tail" evidence="3">
    <location>
        <begin position="178"/>
        <end position="410"/>
    </location>
</feature>
<feature type="non-terminal residue" evidence="4">
    <location>
        <position position="1"/>
    </location>
</feature>
<name>A0AAD8ZRF4_9TELE</name>
<organism evidence="4 5">
    <name type="scientific">Electrophorus voltai</name>
    <dbReference type="NCBI Taxonomy" id="2609070"/>
    <lineage>
        <taxon>Eukaryota</taxon>
        <taxon>Metazoa</taxon>
        <taxon>Chordata</taxon>
        <taxon>Craniata</taxon>
        <taxon>Vertebrata</taxon>
        <taxon>Euteleostomi</taxon>
        <taxon>Actinopterygii</taxon>
        <taxon>Neopterygii</taxon>
        <taxon>Teleostei</taxon>
        <taxon>Ostariophysi</taxon>
        <taxon>Gymnotiformes</taxon>
        <taxon>Gymnotoidei</taxon>
        <taxon>Gymnotidae</taxon>
        <taxon>Electrophorus</taxon>
    </lineage>
</organism>
<dbReference type="GO" id="GO:0150105">
    <property type="term" value="P:protein localization to cell-cell junction"/>
    <property type="evidence" value="ECO:0007669"/>
    <property type="project" value="TreeGrafter"/>
</dbReference>
<dbReference type="GO" id="GO:0005923">
    <property type="term" value="C:bicellular tight junction"/>
    <property type="evidence" value="ECO:0007669"/>
    <property type="project" value="TreeGrafter"/>
</dbReference>
<evidence type="ECO:0000256" key="2">
    <source>
        <dbReference type="SAM" id="Coils"/>
    </source>
</evidence>
<gene>
    <name evidence="4" type="ORF">P4O66_021142</name>
</gene>
<dbReference type="PANTHER" id="PTHR46349">
    <property type="entry name" value="CINGULIN-LIKE PROTEIN 1-RELATED"/>
    <property type="match status" value="1"/>
</dbReference>
<evidence type="ECO:0000256" key="1">
    <source>
        <dbReference type="ARBA" id="ARBA00023054"/>
    </source>
</evidence>
<feature type="coiled-coil region" evidence="2">
    <location>
        <begin position="5"/>
        <end position="39"/>
    </location>
</feature>
<proteinExistence type="predicted"/>
<protein>
    <recommendedName>
        <fullName evidence="3">Myosin tail domain-containing protein</fullName>
    </recommendedName>
</protein>
<evidence type="ECO:0000313" key="4">
    <source>
        <dbReference type="EMBL" id="KAK1803739.1"/>
    </source>
</evidence>
<dbReference type="Proteomes" id="UP001239994">
    <property type="component" value="Unassembled WGS sequence"/>
</dbReference>
<dbReference type="InterPro" id="IPR002928">
    <property type="entry name" value="Myosin_tail"/>
</dbReference>
<dbReference type="EMBL" id="JAROKS010000005">
    <property type="protein sequence ID" value="KAK1803739.1"/>
    <property type="molecule type" value="Genomic_DNA"/>
</dbReference>